<keyword evidence="1" id="KW-0472">Membrane</keyword>
<organism evidence="2 3">
    <name type="scientific">Roridomyces roridus</name>
    <dbReference type="NCBI Taxonomy" id="1738132"/>
    <lineage>
        <taxon>Eukaryota</taxon>
        <taxon>Fungi</taxon>
        <taxon>Dikarya</taxon>
        <taxon>Basidiomycota</taxon>
        <taxon>Agaricomycotina</taxon>
        <taxon>Agaricomycetes</taxon>
        <taxon>Agaricomycetidae</taxon>
        <taxon>Agaricales</taxon>
        <taxon>Marasmiineae</taxon>
        <taxon>Mycenaceae</taxon>
        <taxon>Roridomyces</taxon>
    </lineage>
</organism>
<evidence type="ECO:0000256" key="1">
    <source>
        <dbReference type="SAM" id="Phobius"/>
    </source>
</evidence>
<evidence type="ECO:0000313" key="2">
    <source>
        <dbReference type="EMBL" id="KAJ7606883.1"/>
    </source>
</evidence>
<protein>
    <submittedName>
        <fullName evidence="2">Uncharacterized protein</fullName>
    </submittedName>
</protein>
<keyword evidence="3" id="KW-1185">Reference proteome</keyword>
<dbReference type="AlphaFoldDB" id="A0AAD7B112"/>
<name>A0AAD7B112_9AGAR</name>
<accession>A0AAD7B112</accession>
<dbReference type="Proteomes" id="UP001221142">
    <property type="component" value="Unassembled WGS sequence"/>
</dbReference>
<comment type="caution">
    <text evidence="2">The sequence shown here is derived from an EMBL/GenBank/DDBJ whole genome shotgun (WGS) entry which is preliminary data.</text>
</comment>
<feature type="transmembrane region" description="Helical" evidence="1">
    <location>
        <begin position="110"/>
        <end position="135"/>
    </location>
</feature>
<dbReference type="EMBL" id="JARKIF010000054">
    <property type="protein sequence ID" value="KAJ7606883.1"/>
    <property type="molecule type" value="Genomic_DNA"/>
</dbReference>
<sequence>MDSDAEKELYENMVNEGAFAGVTAVLLKKMGELTFFARGEMNMVGGKETREVVKVLSGAFHRWFYVAQAIQTFLNVHPDLREMADEMAYYAQKLRNIHERRSNIRRMRRWLRFYVPFIVLVAAFVFCLAVVLGAVDVCWEGVCWEGVREWAFNPLVAGLFTQLCFSHGAFDASKTSDFEDTLSLLIDALEGLGETYRRLDIAADVRARDSVAVAKILQAQGHKKLSELIHEIWF</sequence>
<reference evidence="2" key="1">
    <citation type="submission" date="2023-03" db="EMBL/GenBank/DDBJ databases">
        <title>Massive genome expansion in bonnet fungi (Mycena s.s.) driven by repeated elements and novel gene families across ecological guilds.</title>
        <authorList>
            <consortium name="Lawrence Berkeley National Laboratory"/>
            <person name="Harder C.B."/>
            <person name="Miyauchi S."/>
            <person name="Viragh M."/>
            <person name="Kuo A."/>
            <person name="Thoen E."/>
            <person name="Andreopoulos B."/>
            <person name="Lu D."/>
            <person name="Skrede I."/>
            <person name="Drula E."/>
            <person name="Henrissat B."/>
            <person name="Morin E."/>
            <person name="Kohler A."/>
            <person name="Barry K."/>
            <person name="LaButti K."/>
            <person name="Morin E."/>
            <person name="Salamov A."/>
            <person name="Lipzen A."/>
            <person name="Mereny Z."/>
            <person name="Hegedus B."/>
            <person name="Baldrian P."/>
            <person name="Stursova M."/>
            <person name="Weitz H."/>
            <person name="Taylor A."/>
            <person name="Grigoriev I.V."/>
            <person name="Nagy L.G."/>
            <person name="Martin F."/>
            <person name="Kauserud H."/>
        </authorList>
    </citation>
    <scope>NUCLEOTIDE SEQUENCE</scope>
    <source>
        <strain evidence="2">9284</strain>
    </source>
</reference>
<keyword evidence="1" id="KW-1133">Transmembrane helix</keyword>
<evidence type="ECO:0000313" key="3">
    <source>
        <dbReference type="Proteomes" id="UP001221142"/>
    </source>
</evidence>
<keyword evidence="1" id="KW-0812">Transmembrane</keyword>
<proteinExistence type="predicted"/>
<gene>
    <name evidence="2" type="ORF">FB45DRAFT_1068279</name>
</gene>